<comment type="caution">
    <text evidence="1">The sequence shown here is derived from an EMBL/GenBank/DDBJ whole genome shotgun (WGS) entry which is preliminary data.</text>
</comment>
<proteinExistence type="predicted"/>
<dbReference type="RefSeq" id="WP_249280688.1">
    <property type="nucleotide sequence ID" value="NZ_JACRSS010000004.1"/>
</dbReference>
<evidence type="ECO:0000313" key="2">
    <source>
        <dbReference type="Proteomes" id="UP000617951"/>
    </source>
</evidence>
<protein>
    <submittedName>
        <fullName evidence="1">Uncharacterized protein</fullName>
    </submittedName>
</protein>
<dbReference type="Proteomes" id="UP000617951">
    <property type="component" value="Unassembled WGS sequence"/>
</dbReference>
<accession>A0A926DJN1</accession>
<reference evidence="1" key="1">
    <citation type="submission" date="2020-08" db="EMBL/GenBank/DDBJ databases">
        <title>Genome public.</title>
        <authorList>
            <person name="Liu C."/>
            <person name="Sun Q."/>
        </authorList>
    </citation>
    <scope>NUCLEOTIDE SEQUENCE</scope>
    <source>
        <strain evidence="1">NSJ-63</strain>
    </source>
</reference>
<gene>
    <name evidence="1" type="ORF">H8693_08980</name>
</gene>
<dbReference type="AlphaFoldDB" id="A0A926DJN1"/>
<dbReference type="EMBL" id="JACRSS010000004">
    <property type="protein sequence ID" value="MBC8539066.1"/>
    <property type="molecule type" value="Genomic_DNA"/>
</dbReference>
<evidence type="ECO:0000313" key="1">
    <source>
        <dbReference type="EMBL" id="MBC8539066.1"/>
    </source>
</evidence>
<name>A0A926DJN1_9FIRM</name>
<sequence length="57" mass="6502">MQKYQDLHTLLDKSPAAKSFFNTLPDYVRESICQRADHVNSMASLKDYAQNLLRGDG</sequence>
<organism evidence="1 2">
    <name type="scientific">Guopingia tenuis</name>
    <dbReference type="NCBI Taxonomy" id="2763656"/>
    <lineage>
        <taxon>Bacteria</taxon>
        <taxon>Bacillati</taxon>
        <taxon>Bacillota</taxon>
        <taxon>Clostridia</taxon>
        <taxon>Christensenellales</taxon>
        <taxon>Christensenellaceae</taxon>
        <taxon>Guopingia</taxon>
    </lineage>
</organism>
<keyword evidence="2" id="KW-1185">Reference proteome</keyword>